<dbReference type="STRING" id="1120964.GCA_001313265_07649"/>
<feature type="domain" description="DUF7507" evidence="2">
    <location>
        <begin position="618"/>
        <end position="651"/>
    </location>
</feature>
<accession>A0A1H5YM28</accession>
<evidence type="ECO:0000259" key="1">
    <source>
        <dbReference type="Pfam" id="PF19081"/>
    </source>
</evidence>
<dbReference type="InterPro" id="IPR044023">
    <property type="entry name" value="Ig_7"/>
</dbReference>
<dbReference type="Proteomes" id="UP000236736">
    <property type="component" value="Unassembled WGS sequence"/>
</dbReference>
<evidence type="ECO:0000313" key="3">
    <source>
        <dbReference type="EMBL" id="SEG24557.1"/>
    </source>
</evidence>
<feature type="non-terminal residue" evidence="3">
    <location>
        <position position="651"/>
    </location>
</feature>
<gene>
    <name evidence="3" type="ORF">SAMN03080598_03052</name>
</gene>
<sequence>MDRLSEFQIIQKPSWQWIFSQRNSSLIKGFLLFVLALGLSFTSFSQVVSVTTPTGGFEIDGNLVANSPTNGAGDWVQGGAGSGGFLFNSDGSPVNVVRTVKFIDPFSPSTDNVFQGGGKFNDNPNTAWGWQLGGVQGKSDINNVFVHLAEDLANDQWIIVGADRLETNGNSYIDFEFLQGTLQPTGTTGNNRPFTASGPHDGRTIGDFLISVEYTNGGSNPIVRFYRWSLISGSNYDYIEQFPGPVAFAATNIGINPISTPLGAFGTNTYSQFQFVEAAVNVSAFFTGIGNPCDGLTIGTVFVKTKSSSSSTAALEDFVAPVPVRLVLGNAEISYNPSDLCNSFADVTLNGVPGGSFSSTQGLSINSQTGRINLIESLPGTYVVTYSFTSEECPKTTTTSVTIPNKAPTPEAQTFDFCEGSGTDQSQLLSVTPATGYTITWYDSDMNPLQSAPEVSTATAGIQTFYITQIKDGECESEMAEVTVNIGVCSITLVKEFTNDLSDDECLDPTLNPNINYTFTVALGAGSFPLSSISVADPKVSIITYQSGDTNTNGILESGESWIYTGSYTIIASDIEAGQVTNQATAEGTFNGYKVSDLSGTAVDSNDETVAPVCQNFELSLVKTATSGDPYSAVGDVVTYEYEITNTGNVT</sequence>
<name>A0A1H5YM28_9BACT</name>
<dbReference type="RefSeq" id="WP_200820596.1">
    <property type="nucleotide sequence ID" value="NZ_FNVR01000020.1"/>
</dbReference>
<organism evidence="3 4">
    <name type="scientific">Algoriphagus boritolerans DSM 17298 = JCM 18970</name>
    <dbReference type="NCBI Taxonomy" id="1120964"/>
    <lineage>
        <taxon>Bacteria</taxon>
        <taxon>Pseudomonadati</taxon>
        <taxon>Bacteroidota</taxon>
        <taxon>Cytophagia</taxon>
        <taxon>Cytophagales</taxon>
        <taxon>Cyclobacteriaceae</taxon>
        <taxon>Algoriphagus</taxon>
    </lineage>
</organism>
<proteinExistence type="predicted"/>
<protein>
    <submittedName>
        <fullName evidence="3">Uncharacterized protein</fullName>
    </submittedName>
</protein>
<evidence type="ECO:0000259" key="2">
    <source>
        <dbReference type="Pfam" id="PF24346"/>
    </source>
</evidence>
<feature type="domain" description="Ig-like" evidence="1">
    <location>
        <begin position="409"/>
        <end position="486"/>
    </location>
</feature>
<dbReference type="Pfam" id="PF19081">
    <property type="entry name" value="Ig_7"/>
    <property type="match status" value="1"/>
</dbReference>
<dbReference type="AlphaFoldDB" id="A0A1H5YM28"/>
<feature type="domain" description="DUF7507" evidence="2">
    <location>
        <begin position="490"/>
        <end position="593"/>
    </location>
</feature>
<keyword evidence="4" id="KW-1185">Reference proteome</keyword>
<dbReference type="Pfam" id="PF24346">
    <property type="entry name" value="DUF7507"/>
    <property type="match status" value="2"/>
</dbReference>
<dbReference type="InterPro" id="IPR055354">
    <property type="entry name" value="DUF7507"/>
</dbReference>
<reference evidence="4" key="1">
    <citation type="submission" date="2016-10" db="EMBL/GenBank/DDBJ databases">
        <authorList>
            <person name="Varghese N."/>
            <person name="Submissions S."/>
        </authorList>
    </citation>
    <scope>NUCLEOTIDE SEQUENCE [LARGE SCALE GENOMIC DNA]</scope>
    <source>
        <strain evidence="4">DSM 17298</strain>
    </source>
</reference>
<evidence type="ECO:0000313" key="4">
    <source>
        <dbReference type="Proteomes" id="UP000236736"/>
    </source>
</evidence>
<dbReference type="EMBL" id="FNVR01000020">
    <property type="protein sequence ID" value="SEG24557.1"/>
    <property type="molecule type" value="Genomic_DNA"/>
</dbReference>